<dbReference type="Pfam" id="PF02782">
    <property type="entry name" value="FGGY_C"/>
    <property type="match status" value="1"/>
</dbReference>
<dbReference type="Gene3D" id="3.30.420.40">
    <property type="match status" value="2"/>
</dbReference>
<dbReference type="FunFam" id="3.30.420.40:FF:000108">
    <property type="entry name" value="Glycerol kinase, glycosomal"/>
    <property type="match status" value="1"/>
</dbReference>
<evidence type="ECO:0000256" key="5">
    <source>
        <dbReference type="ARBA" id="ARBA00022741"/>
    </source>
</evidence>
<organism evidence="14 15">
    <name type="scientific">Wickerhamomyces ciferrii (strain ATCC 14091 / BCRC 22168 / CBS 111 / JCM 3599 / NBRC 0793 / NRRL Y-1031 F-60-10)</name>
    <name type="common">Yeast</name>
    <name type="synonym">Pichia ciferrii</name>
    <dbReference type="NCBI Taxonomy" id="1206466"/>
    <lineage>
        <taxon>Eukaryota</taxon>
        <taxon>Fungi</taxon>
        <taxon>Dikarya</taxon>
        <taxon>Ascomycota</taxon>
        <taxon>Saccharomycotina</taxon>
        <taxon>Saccharomycetes</taxon>
        <taxon>Phaffomycetales</taxon>
        <taxon>Wickerhamomycetaceae</taxon>
        <taxon>Wickerhamomyces</taxon>
    </lineage>
</organism>
<keyword evidence="7" id="KW-0319">Glycerol metabolism</keyword>
<dbReference type="GO" id="GO:0004370">
    <property type="term" value="F:glycerol kinase activity"/>
    <property type="evidence" value="ECO:0007669"/>
    <property type="project" value="UniProtKB-EC"/>
</dbReference>
<sequence>MTADKEYKLVASIDIGTTSTRAILFNRRGEEVASHQIEYSTTANTTTDGKQKIYSAEGIQITATDDLEIEREDTEDGPTLTFPNPGWVEIKPTHIISNAVTCLASCKVTLDKVNKERKSRGEEEYKIVSIGIANMRETTILWDKDTGRAVHDGIVWNDTRTTDIVQDMLKNIPEEKLDAVKQKSGLTVSTYFSASKLRWLLDNKPHVKQAYEAGQLMFGTVDTWLMYHITQDHTFATDVTNASRTMFMDIKNFKYDSELFDLWNIDPELLQFPEIRSSSELFGYFKVPNLEAIGAPTLLTKEGEAALKSLGPLIPINGVLGDQSSSMVGQLALKKGSAKCTYGTGCFLLLNTGSQPLNSDNGAVTTVGYWFKNLQDEEDATAHYALEGSIAVAGSCVQWLRDNLKLIEKAQDIGPLATLVPNAGGVVFVPAFSGLFAPYWDPDARGTIFGLTQYTSASHIARAALEGICYQARAILKAMATDAGEDPEFMEDGAEVPYEQGPSNSISQLAIDGGLSKSNEFVQIQSDILGPCVKIRKTPVSEATALGAAIAAGCGFEDDEEKVWTSIVDVQESLQFDDGEVFQSQLDSKSRRQNWNLWTKAVDRAKGWNSGKPEDLTVEELEQRIDVLKNQLRLKKISLSKAEKAKISEISA</sequence>
<evidence type="ECO:0000259" key="13">
    <source>
        <dbReference type="Pfam" id="PF02782"/>
    </source>
</evidence>
<proteinExistence type="inferred from homology"/>
<comment type="caution">
    <text evidence="14">The sequence shown here is derived from an EMBL/GenBank/DDBJ whole genome shotgun (WGS) entry which is preliminary data.</text>
</comment>
<dbReference type="PANTHER" id="PTHR10196:SF69">
    <property type="entry name" value="GLYCEROL KINASE"/>
    <property type="match status" value="1"/>
</dbReference>
<dbReference type="Pfam" id="PF00370">
    <property type="entry name" value="FGGY_N"/>
    <property type="match status" value="1"/>
</dbReference>
<dbReference type="GO" id="GO:0006641">
    <property type="term" value="P:triglyceride metabolic process"/>
    <property type="evidence" value="ECO:0007669"/>
    <property type="project" value="TreeGrafter"/>
</dbReference>
<evidence type="ECO:0000256" key="10">
    <source>
        <dbReference type="RuleBase" id="RU003733"/>
    </source>
</evidence>
<keyword evidence="11" id="KW-0175">Coiled coil</keyword>
<dbReference type="GO" id="GO:0019563">
    <property type="term" value="P:glycerol catabolic process"/>
    <property type="evidence" value="ECO:0007669"/>
    <property type="project" value="UniProtKB-UniPathway"/>
</dbReference>
<dbReference type="PROSITE" id="PS00445">
    <property type="entry name" value="FGGY_KINASES_2"/>
    <property type="match status" value="1"/>
</dbReference>
<evidence type="ECO:0000256" key="7">
    <source>
        <dbReference type="ARBA" id="ARBA00022798"/>
    </source>
</evidence>
<keyword evidence="15" id="KW-1185">Reference proteome</keyword>
<keyword evidence="4 10" id="KW-0808">Transferase</keyword>
<comment type="similarity">
    <text evidence="2 10">Belongs to the FGGY kinase family.</text>
</comment>
<evidence type="ECO:0000256" key="2">
    <source>
        <dbReference type="ARBA" id="ARBA00009156"/>
    </source>
</evidence>
<dbReference type="UniPathway" id="UPA00618">
    <property type="reaction ID" value="UER00672"/>
</dbReference>
<reference evidence="14 15" key="1">
    <citation type="journal article" date="2012" name="Eukaryot. Cell">
        <title>Draft genome sequence of Wickerhamomyces ciferrii NRRL Y-1031 F-60-10.</title>
        <authorList>
            <person name="Schneider J."/>
            <person name="Andrea H."/>
            <person name="Blom J."/>
            <person name="Jaenicke S."/>
            <person name="Ruckert C."/>
            <person name="Schorsch C."/>
            <person name="Szczepanowski R."/>
            <person name="Farwick M."/>
            <person name="Goesmann A."/>
            <person name="Puhler A."/>
            <person name="Schaffer S."/>
            <person name="Tauch A."/>
            <person name="Kohler T."/>
            <person name="Brinkrolf K."/>
        </authorList>
    </citation>
    <scope>NUCLEOTIDE SEQUENCE [LARGE SCALE GENOMIC DNA]</scope>
    <source>
        <strain evidence="15">ATCC 14091 / BCRC 22168 / CBS 111 / JCM 3599 / NBRC 0793 / NRRL Y-1031 F-60-10</strain>
    </source>
</reference>
<dbReference type="PANTHER" id="PTHR10196">
    <property type="entry name" value="SUGAR KINASE"/>
    <property type="match status" value="1"/>
</dbReference>
<dbReference type="InterPro" id="IPR018483">
    <property type="entry name" value="Carb_kinase_FGGY_CS"/>
</dbReference>
<dbReference type="AlphaFoldDB" id="K0KPE0"/>
<dbReference type="HOGENOM" id="CLU_009281_2_2_1"/>
<protein>
    <recommendedName>
        <fullName evidence="3">glycerol kinase</fullName>
        <ecNumber evidence="3">2.7.1.30</ecNumber>
    </recommendedName>
    <alternativeName>
        <fullName evidence="9">ATP:glycerol 3-phosphotransferase</fullName>
    </alternativeName>
</protein>
<evidence type="ECO:0000256" key="4">
    <source>
        <dbReference type="ARBA" id="ARBA00022679"/>
    </source>
</evidence>
<keyword evidence="6 10" id="KW-0418">Kinase</keyword>
<dbReference type="Proteomes" id="UP000009328">
    <property type="component" value="Unassembled WGS sequence"/>
</dbReference>
<feature type="domain" description="Carbohydrate kinase FGGY N-terminal" evidence="12">
    <location>
        <begin position="79"/>
        <end position="295"/>
    </location>
</feature>
<dbReference type="InterPro" id="IPR005999">
    <property type="entry name" value="Glycerol_kin"/>
</dbReference>
<dbReference type="InterPro" id="IPR043129">
    <property type="entry name" value="ATPase_NBD"/>
</dbReference>
<gene>
    <name evidence="14" type="ORF">BN7_4390</name>
</gene>
<evidence type="ECO:0000256" key="11">
    <source>
        <dbReference type="SAM" id="Coils"/>
    </source>
</evidence>
<evidence type="ECO:0000256" key="6">
    <source>
        <dbReference type="ARBA" id="ARBA00022777"/>
    </source>
</evidence>
<dbReference type="FunCoup" id="K0KPE0">
    <property type="interactions" value="367"/>
</dbReference>
<dbReference type="PROSITE" id="PS00933">
    <property type="entry name" value="FGGY_KINASES_1"/>
    <property type="match status" value="1"/>
</dbReference>
<evidence type="ECO:0000256" key="8">
    <source>
        <dbReference type="ARBA" id="ARBA00022840"/>
    </source>
</evidence>
<evidence type="ECO:0000313" key="15">
    <source>
        <dbReference type="Proteomes" id="UP000009328"/>
    </source>
</evidence>
<dbReference type="eggNOG" id="KOG2517">
    <property type="taxonomic scope" value="Eukaryota"/>
</dbReference>
<keyword evidence="5" id="KW-0547">Nucleotide-binding</keyword>
<evidence type="ECO:0000256" key="9">
    <source>
        <dbReference type="ARBA" id="ARBA00043149"/>
    </source>
</evidence>
<dbReference type="EC" id="2.7.1.30" evidence="3"/>
<dbReference type="InParanoid" id="K0KPE0"/>
<evidence type="ECO:0000256" key="1">
    <source>
        <dbReference type="ARBA" id="ARBA00005190"/>
    </source>
</evidence>
<keyword evidence="8" id="KW-0067">ATP-binding</keyword>
<dbReference type="InterPro" id="IPR018485">
    <property type="entry name" value="FGGY_C"/>
</dbReference>
<feature type="coiled-coil region" evidence="11">
    <location>
        <begin position="618"/>
        <end position="645"/>
    </location>
</feature>
<dbReference type="STRING" id="1206466.K0KPE0"/>
<dbReference type="FunFam" id="3.30.420.40:FF:000086">
    <property type="entry name" value="Glycerol kinase"/>
    <property type="match status" value="1"/>
</dbReference>
<evidence type="ECO:0000259" key="12">
    <source>
        <dbReference type="Pfam" id="PF00370"/>
    </source>
</evidence>
<evidence type="ECO:0000313" key="14">
    <source>
        <dbReference type="EMBL" id="CCH44821.1"/>
    </source>
</evidence>
<dbReference type="EMBL" id="CAIF01000156">
    <property type="protein sequence ID" value="CCH44821.1"/>
    <property type="molecule type" value="Genomic_DNA"/>
</dbReference>
<dbReference type="GO" id="GO:0046167">
    <property type="term" value="P:glycerol-3-phosphate biosynthetic process"/>
    <property type="evidence" value="ECO:0007669"/>
    <property type="project" value="TreeGrafter"/>
</dbReference>
<evidence type="ECO:0000256" key="3">
    <source>
        <dbReference type="ARBA" id="ARBA00012099"/>
    </source>
</evidence>
<dbReference type="GO" id="GO:0005739">
    <property type="term" value="C:mitochondrion"/>
    <property type="evidence" value="ECO:0007669"/>
    <property type="project" value="TreeGrafter"/>
</dbReference>
<dbReference type="SUPFAM" id="SSF53067">
    <property type="entry name" value="Actin-like ATPase domain"/>
    <property type="match status" value="2"/>
</dbReference>
<feature type="domain" description="Carbohydrate kinase FGGY C-terminal" evidence="13">
    <location>
        <begin position="338"/>
        <end position="553"/>
    </location>
</feature>
<name>K0KPE0_WICCF</name>
<dbReference type="NCBIfam" id="TIGR01311">
    <property type="entry name" value="glycerol_kin"/>
    <property type="match status" value="1"/>
</dbReference>
<dbReference type="GO" id="GO:0005524">
    <property type="term" value="F:ATP binding"/>
    <property type="evidence" value="ECO:0007669"/>
    <property type="project" value="UniProtKB-KW"/>
</dbReference>
<dbReference type="InterPro" id="IPR018484">
    <property type="entry name" value="FGGY_N"/>
</dbReference>
<comment type="pathway">
    <text evidence="1">Polyol metabolism; glycerol degradation via glycerol kinase pathway; sn-glycerol 3-phosphate from glycerol: step 1/1.</text>
</comment>
<accession>K0KPE0</accession>